<dbReference type="InterPro" id="IPR047150">
    <property type="entry name" value="SGT"/>
</dbReference>
<reference evidence="3 4" key="1">
    <citation type="journal article" date="2012" name="Proc. Natl. Acad. Sci. U.S.A.">
        <title>Comparative genomics of Ceriporiopsis subvermispora and Phanerochaete chrysosporium provide insight into selective ligninolysis.</title>
        <authorList>
            <person name="Fernandez-Fueyo E."/>
            <person name="Ruiz-Duenas F.J."/>
            <person name="Ferreira P."/>
            <person name="Floudas D."/>
            <person name="Hibbett D.S."/>
            <person name="Canessa P."/>
            <person name="Larrondo L.F."/>
            <person name="James T.Y."/>
            <person name="Seelenfreund D."/>
            <person name="Lobos S."/>
            <person name="Polanco R."/>
            <person name="Tello M."/>
            <person name="Honda Y."/>
            <person name="Watanabe T."/>
            <person name="Watanabe T."/>
            <person name="Ryu J.S."/>
            <person name="Kubicek C.P."/>
            <person name="Schmoll M."/>
            <person name="Gaskell J."/>
            <person name="Hammel K.E."/>
            <person name="St John F.J."/>
            <person name="Vanden Wymelenberg A."/>
            <person name="Sabat G."/>
            <person name="Splinter BonDurant S."/>
            <person name="Syed K."/>
            <person name="Yadav J.S."/>
            <person name="Doddapaneni H."/>
            <person name="Subramanian V."/>
            <person name="Lavin J.L."/>
            <person name="Oguiza J.A."/>
            <person name="Perez G."/>
            <person name="Pisabarro A.G."/>
            <person name="Ramirez L."/>
            <person name="Santoyo F."/>
            <person name="Master E."/>
            <person name="Coutinho P.M."/>
            <person name="Henrissat B."/>
            <person name="Lombard V."/>
            <person name="Magnuson J.K."/>
            <person name="Kuees U."/>
            <person name="Hori C."/>
            <person name="Igarashi K."/>
            <person name="Samejima M."/>
            <person name="Held B.W."/>
            <person name="Barry K.W."/>
            <person name="LaButti K.M."/>
            <person name="Lapidus A."/>
            <person name="Lindquist E.A."/>
            <person name="Lucas S.M."/>
            <person name="Riley R."/>
            <person name="Salamov A.A."/>
            <person name="Hoffmeister D."/>
            <person name="Schwenk D."/>
            <person name="Hadar Y."/>
            <person name="Yarden O."/>
            <person name="de Vries R.P."/>
            <person name="Wiebenga A."/>
            <person name="Stenlid J."/>
            <person name="Eastwood D."/>
            <person name="Grigoriev I.V."/>
            <person name="Berka R.M."/>
            <person name="Blanchette R.A."/>
            <person name="Kersten P."/>
            <person name="Martinez A.T."/>
            <person name="Vicuna R."/>
            <person name="Cullen D."/>
        </authorList>
    </citation>
    <scope>NUCLEOTIDE SEQUENCE [LARGE SCALE GENOMIC DNA]</scope>
    <source>
        <strain evidence="3 4">B</strain>
    </source>
</reference>
<name>M2PZH1_CERS8</name>
<dbReference type="Proteomes" id="UP000016930">
    <property type="component" value="Unassembled WGS sequence"/>
</dbReference>
<dbReference type="GO" id="GO:0006620">
    <property type="term" value="P:post-translational protein targeting to endoplasmic reticulum membrane"/>
    <property type="evidence" value="ECO:0007669"/>
    <property type="project" value="TreeGrafter"/>
</dbReference>
<dbReference type="HOGENOM" id="CLU_037233_0_0_1"/>
<evidence type="ECO:0000313" key="4">
    <source>
        <dbReference type="Proteomes" id="UP000016930"/>
    </source>
</evidence>
<dbReference type="STRING" id="914234.M2PZH1"/>
<protein>
    <submittedName>
        <fullName evidence="3">Uncharacterized protein</fullName>
    </submittedName>
</protein>
<proteinExistence type="predicted"/>
<dbReference type="OrthoDB" id="2423701at2759"/>
<dbReference type="PANTHER" id="PTHR45831">
    <property type="entry name" value="LD24721P"/>
    <property type="match status" value="1"/>
</dbReference>
<dbReference type="PANTHER" id="PTHR45831:SF5">
    <property type="entry name" value="STI1 DOMAIN-CONTAINING PROTEIN"/>
    <property type="match status" value="1"/>
</dbReference>
<dbReference type="AlphaFoldDB" id="M2PZH1"/>
<organism evidence="3 4">
    <name type="scientific">Ceriporiopsis subvermispora (strain B)</name>
    <name type="common">White-rot fungus</name>
    <name type="synonym">Gelatoporia subvermispora</name>
    <dbReference type="NCBI Taxonomy" id="914234"/>
    <lineage>
        <taxon>Eukaryota</taxon>
        <taxon>Fungi</taxon>
        <taxon>Dikarya</taxon>
        <taxon>Basidiomycota</taxon>
        <taxon>Agaricomycotina</taxon>
        <taxon>Agaricomycetes</taxon>
        <taxon>Polyporales</taxon>
        <taxon>Gelatoporiaceae</taxon>
        <taxon>Gelatoporia</taxon>
    </lineage>
</organism>
<dbReference type="GO" id="GO:0016020">
    <property type="term" value="C:membrane"/>
    <property type="evidence" value="ECO:0007669"/>
    <property type="project" value="TreeGrafter"/>
</dbReference>
<evidence type="ECO:0000313" key="3">
    <source>
        <dbReference type="EMBL" id="EMD42334.1"/>
    </source>
</evidence>
<sequence>MSRRAVEPPITASVLNHLLSTSTNCELETMEHSNQKAADLKAEGNALYTAAKFQEAYIKYTEAIQLDDRNAVLYANRAASSMATKELEGYLSAVFDLRVATQIDENYAKAWVRLASIFKEFHMYELSIDAANRALLCLETKELSPSEIKLKKQCEQALNGATEGMEKEQYDFRSLREKASSRVEAVPEDVSKSGRLPWDKARALREILAIGDLHNSSAWLILNAHEEFEDGLKFMHQLKFPEGDGIATGNPNALQYITNALLRDERAFYFSSPDFLKKLDSQITFEDQALRDALGNCPWTGSRGDVSTVQSQVTNLIKRKGWEVARRALSMTVRIWILNGLLSSNINDSPEESLRLYTNALSILEWGVSRWRNVSKEERGVIFERTFVRGVRCFCMNLYQINYNRGHIGDEQLKRLAQLAQDVLDEVDTHPAVSTPAEPLDIGFLIAFWYKPKAIAHASLGFVYWKGAGDKSMQKKARDEDLTQALSHYKSAIASIVVDDETRLYWETNVFEIMIEQAAKGEAAGYNHKRLKFMAQEILDHIISHPHNETINPPEVLHASTHSGLIQRRRRPQHWDSCI</sequence>
<dbReference type="InterPro" id="IPR019734">
    <property type="entry name" value="TPR_rpt"/>
</dbReference>
<keyword evidence="2" id="KW-0802">TPR repeat</keyword>
<dbReference type="GO" id="GO:0060090">
    <property type="term" value="F:molecular adaptor activity"/>
    <property type="evidence" value="ECO:0007669"/>
    <property type="project" value="TreeGrafter"/>
</dbReference>
<dbReference type="SMART" id="SM00028">
    <property type="entry name" value="TPR"/>
    <property type="match status" value="2"/>
</dbReference>
<dbReference type="GO" id="GO:0072380">
    <property type="term" value="C:TRC complex"/>
    <property type="evidence" value="ECO:0007669"/>
    <property type="project" value="TreeGrafter"/>
</dbReference>
<dbReference type="InterPro" id="IPR011990">
    <property type="entry name" value="TPR-like_helical_dom_sf"/>
</dbReference>
<accession>M2PZH1</accession>
<dbReference type="Gene3D" id="1.25.40.10">
    <property type="entry name" value="Tetratricopeptide repeat domain"/>
    <property type="match status" value="1"/>
</dbReference>
<dbReference type="SUPFAM" id="SSF48452">
    <property type="entry name" value="TPR-like"/>
    <property type="match status" value="1"/>
</dbReference>
<keyword evidence="1" id="KW-0677">Repeat</keyword>
<gene>
    <name evidence="3" type="ORF">CERSUDRAFT_90951</name>
</gene>
<evidence type="ECO:0000256" key="2">
    <source>
        <dbReference type="ARBA" id="ARBA00022803"/>
    </source>
</evidence>
<dbReference type="EMBL" id="KB445791">
    <property type="protein sequence ID" value="EMD42334.1"/>
    <property type="molecule type" value="Genomic_DNA"/>
</dbReference>
<evidence type="ECO:0000256" key="1">
    <source>
        <dbReference type="ARBA" id="ARBA00022737"/>
    </source>
</evidence>
<keyword evidence="4" id="KW-1185">Reference proteome</keyword>